<keyword evidence="1" id="KW-0732">Signal</keyword>
<keyword evidence="3" id="KW-1185">Reference proteome</keyword>
<dbReference type="PROSITE" id="PS51257">
    <property type="entry name" value="PROKAR_LIPOPROTEIN"/>
    <property type="match status" value="1"/>
</dbReference>
<dbReference type="EMBL" id="VXIV02001420">
    <property type="protein sequence ID" value="KAF6033230.1"/>
    <property type="molecule type" value="Genomic_DNA"/>
</dbReference>
<evidence type="ECO:0000256" key="1">
    <source>
        <dbReference type="SAM" id="SignalP"/>
    </source>
</evidence>
<feature type="signal peptide" evidence="1">
    <location>
        <begin position="1"/>
        <end position="21"/>
    </location>
</feature>
<reference evidence="2" key="1">
    <citation type="submission" date="2020-06" db="EMBL/GenBank/DDBJ databases">
        <title>Draft genome of Bugula neritina, a colonial animal packing powerful symbionts and potential medicines.</title>
        <authorList>
            <person name="Rayko M."/>
        </authorList>
    </citation>
    <scope>NUCLEOTIDE SEQUENCE [LARGE SCALE GENOMIC DNA]</scope>
    <source>
        <strain evidence="2">Kwan_BN1</strain>
    </source>
</reference>
<evidence type="ECO:0000313" key="2">
    <source>
        <dbReference type="EMBL" id="KAF6033230.1"/>
    </source>
</evidence>
<protein>
    <submittedName>
        <fullName evidence="2">Uncharacterized protein</fullName>
    </submittedName>
</protein>
<dbReference type="AlphaFoldDB" id="A0A7J7K3M5"/>
<feature type="chain" id="PRO_5029561647" evidence="1">
    <location>
        <begin position="22"/>
        <end position="100"/>
    </location>
</feature>
<sequence>MKLNRTSYLIVSCLAVSVSVAASCDFSDLFRQLHANKFSFRKCSLHIEITCVHALPPHREAAMGFSHLAEQVEQLSYILLYLLLDDNKSQKLLTNYIKTT</sequence>
<dbReference type="Proteomes" id="UP000593567">
    <property type="component" value="Unassembled WGS sequence"/>
</dbReference>
<name>A0A7J7K3M5_BUGNE</name>
<proteinExistence type="predicted"/>
<comment type="caution">
    <text evidence="2">The sequence shown here is derived from an EMBL/GenBank/DDBJ whole genome shotgun (WGS) entry which is preliminary data.</text>
</comment>
<evidence type="ECO:0000313" key="3">
    <source>
        <dbReference type="Proteomes" id="UP000593567"/>
    </source>
</evidence>
<organism evidence="2 3">
    <name type="scientific">Bugula neritina</name>
    <name type="common">Brown bryozoan</name>
    <name type="synonym">Sertularia neritina</name>
    <dbReference type="NCBI Taxonomy" id="10212"/>
    <lineage>
        <taxon>Eukaryota</taxon>
        <taxon>Metazoa</taxon>
        <taxon>Spiralia</taxon>
        <taxon>Lophotrochozoa</taxon>
        <taxon>Bryozoa</taxon>
        <taxon>Gymnolaemata</taxon>
        <taxon>Cheilostomatida</taxon>
        <taxon>Flustrina</taxon>
        <taxon>Buguloidea</taxon>
        <taxon>Bugulidae</taxon>
        <taxon>Bugula</taxon>
    </lineage>
</organism>
<accession>A0A7J7K3M5</accession>
<gene>
    <name evidence="2" type="ORF">EB796_008458</name>
</gene>